<evidence type="ECO:0000256" key="7">
    <source>
        <dbReference type="ARBA" id="ARBA00022989"/>
    </source>
</evidence>
<sequence>MHLRSAYKTVMETIAVVHYVYVWVILPIVGTGLPIYLLTTRAWWIVLLYFAWCYYDRDTPRKGSRRWRFYRECCIWKHFASYFPLKLVKTADLPPDRNYIIGCHPHGVLSIGSFTALCTDGTSFSKLYPELLSNILTLKGQFYFPVRREFGILLGGAECSRDSLRYLLEHPGRGRAVGIVVGGAQEVLDAHANRNDVNILQRRGFISIALKHGADLVPSYSFGENDVYSQTHNPLGSPLRNIQNQVKAKCGFCPPLFMGRSIFGIPFGILPYRRPITTVIGAPIRVEKIEGEPSEQQIEELHAEYCHSLNELFEKYKHLHSIPQHVHLNILLVKMKKHL</sequence>
<dbReference type="EC" id="2.3.1.-" evidence="11"/>
<keyword evidence="8" id="KW-0443">Lipid metabolism</keyword>
<evidence type="ECO:0000256" key="2">
    <source>
        <dbReference type="ARBA" id="ARBA00005420"/>
    </source>
</evidence>
<keyword evidence="12" id="KW-1185">Reference proteome</keyword>
<evidence type="ECO:0000256" key="9">
    <source>
        <dbReference type="ARBA" id="ARBA00023136"/>
    </source>
</evidence>
<protein>
    <recommendedName>
        <fullName evidence="11">Acyltransferase</fullName>
        <ecNumber evidence="11">2.3.1.-</ecNumber>
    </recommendedName>
</protein>
<evidence type="ECO:0000313" key="13">
    <source>
        <dbReference type="WBParaSite" id="PgB05_g102_t02"/>
    </source>
</evidence>
<dbReference type="AlphaFoldDB" id="A0A914ZKJ8"/>
<keyword evidence="7" id="KW-1133">Transmembrane helix</keyword>
<evidence type="ECO:0000256" key="8">
    <source>
        <dbReference type="ARBA" id="ARBA00023098"/>
    </source>
</evidence>
<reference evidence="13" key="1">
    <citation type="submission" date="2022-11" db="UniProtKB">
        <authorList>
            <consortium name="WormBaseParasite"/>
        </authorList>
    </citation>
    <scope>IDENTIFICATION</scope>
</reference>
<evidence type="ECO:0000256" key="11">
    <source>
        <dbReference type="RuleBase" id="RU367023"/>
    </source>
</evidence>
<comment type="subcellular location">
    <subcellularLocation>
        <location evidence="1 11">Endoplasmic reticulum membrane</location>
        <topology evidence="1 11">Multi-pass membrane protein</topology>
    </subcellularLocation>
</comment>
<keyword evidence="4 11" id="KW-0808">Transferase</keyword>
<proteinExistence type="inferred from homology"/>
<dbReference type="GO" id="GO:0019432">
    <property type="term" value="P:triglyceride biosynthetic process"/>
    <property type="evidence" value="ECO:0007669"/>
    <property type="project" value="TreeGrafter"/>
</dbReference>
<keyword evidence="6 11" id="KW-0256">Endoplasmic reticulum</keyword>
<dbReference type="CDD" id="cd07987">
    <property type="entry name" value="LPLAT_MGAT-like"/>
    <property type="match status" value="1"/>
</dbReference>
<dbReference type="Pfam" id="PF03982">
    <property type="entry name" value="DAGAT"/>
    <property type="match status" value="1"/>
</dbReference>
<keyword evidence="3" id="KW-0444">Lipid biosynthesis</keyword>
<evidence type="ECO:0000256" key="6">
    <source>
        <dbReference type="ARBA" id="ARBA00022824"/>
    </source>
</evidence>
<keyword evidence="5" id="KW-0812">Transmembrane</keyword>
<dbReference type="PANTHER" id="PTHR12317">
    <property type="entry name" value="DIACYLGLYCEROL O-ACYLTRANSFERASE"/>
    <property type="match status" value="1"/>
</dbReference>
<evidence type="ECO:0000256" key="10">
    <source>
        <dbReference type="ARBA" id="ARBA00023315"/>
    </source>
</evidence>
<evidence type="ECO:0000313" key="12">
    <source>
        <dbReference type="Proteomes" id="UP000887569"/>
    </source>
</evidence>
<comment type="similarity">
    <text evidence="2 11">Belongs to the diacylglycerol acyltransferase family.</text>
</comment>
<dbReference type="GO" id="GO:0005789">
    <property type="term" value="C:endoplasmic reticulum membrane"/>
    <property type="evidence" value="ECO:0007669"/>
    <property type="project" value="UniProtKB-SubCell"/>
</dbReference>
<organism evidence="12 13">
    <name type="scientific">Parascaris univalens</name>
    <name type="common">Nematode worm</name>
    <dbReference type="NCBI Taxonomy" id="6257"/>
    <lineage>
        <taxon>Eukaryota</taxon>
        <taxon>Metazoa</taxon>
        <taxon>Ecdysozoa</taxon>
        <taxon>Nematoda</taxon>
        <taxon>Chromadorea</taxon>
        <taxon>Rhabditida</taxon>
        <taxon>Spirurina</taxon>
        <taxon>Ascaridomorpha</taxon>
        <taxon>Ascaridoidea</taxon>
        <taxon>Ascarididae</taxon>
        <taxon>Parascaris</taxon>
    </lineage>
</organism>
<keyword evidence="10" id="KW-0012">Acyltransferase</keyword>
<dbReference type="WBParaSite" id="PgB05_g102_t02">
    <property type="protein sequence ID" value="PgB05_g102_t02"/>
    <property type="gene ID" value="PgB05_g102"/>
</dbReference>
<evidence type="ECO:0000256" key="5">
    <source>
        <dbReference type="ARBA" id="ARBA00022692"/>
    </source>
</evidence>
<evidence type="ECO:0000256" key="1">
    <source>
        <dbReference type="ARBA" id="ARBA00004477"/>
    </source>
</evidence>
<evidence type="ECO:0000256" key="3">
    <source>
        <dbReference type="ARBA" id="ARBA00022516"/>
    </source>
</evidence>
<dbReference type="Proteomes" id="UP000887569">
    <property type="component" value="Unplaced"/>
</dbReference>
<name>A0A914ZKJ8_PARUN</name>
<evidence type="ECO:0000256" key="4">
    <source>
        <dbReference type="ARBA" id="ARBA00022679"/>
    </source>
</evidence>
<dbReference type="InterPro" id="IPR007130">
    <property type="entry name" value="DAGAT"/>
</dbReference>
<accession>A0A914ZKJ8</accession>
<dbReference type="GO" id="GO:0004144">
    <property type="term" value="F:diacylglycerol O-acyltransferase activity"/>
    <property type="evidence" value="ECO:0007669"/>
    <property type="project" value="TreeGrafter"/>
</dbReference>
<keyword evidence="9" id="KW-0472">Membrane</keyword>
<dbReference type="PANTHER" id="PTHR12317:SF71">
    <property type="entry name" value="ACYLTRANSFERASE"/>
    <property type="match status" value="1"/>
</dbReference>